<organism evidence="1 2">
    <name type="scientific">Acanthoscelides obtectus</name>
    <name type="common">Bean weevil</name>
    <name type="synonym">Bruchus obtectus</name>
    <dbReference type="NCBI Taxonomy" id="200917"/>
    <lineage>
        <taxon>Eukaryota</taxon>
        <taxon>Metazoa</taxon>
        <taxon>Ecdysozoa</taxon>
        <taxon>Arthropoda</taxon>
        <taxon>Hexapoda</taxon>
        <taxon>Insecta</taxon>
        <taxon>Pterygota</taxon>
        <taxon>Neoptera</taxon>
        <taxon>Endopterygota</taxon>
        <taxon>Coleoptera</taxon>
        <taxon>Polyphaga</taxon>
        <taxon>Cucujiformia</taxon>
        <taxon>Chrysomeloidea</taxon>
        <taxon>Chrysomelidae</taxon>
        <taxon>Bruchinae</taxon>
        <taxon>Bruchini</taxon>
        <taxon>Acanthoscelides</taxon>
    </lineage>
</organism>
<sequence length="36" mass="4147">MLSCIEQPLNTSKEDVVRVVSLRTCEQYSRLSYQGL</sequence>
<dbReference type="EMBL" id="CAKOFQ010007193">
    <property type="protein sequence ID" value="CAH1994230.1"/>
    <property type="molecule type" value="Genomic_DNA"/>
</dbReference>
<evidence type="ECO:0000313" key="1">
    <source>
        <dbReference type="EMBL" id="CAH1994230.1"/>
    </source>
</evidence>
<accession>A0A9P0PR25</accession>
<reference evidence="1" key="1">
    <citation type="submission" date="2022-03" db="EMBL/GenBank/DDBJ databases">
        <authorList>
            <person name="Sayadi A."/>
        </authorList>
    </citation>
    <scope>NUCLEOTIDE SEQUENCE</scope>
</reference>
<keyword evidence="2" id="KW-1185">Reference proteome</keyword>
<name>A0A9P0PR25_ACAOB</name>
<comment type="caution">
    <text evidence="1">The sequence shown here is derived from an EMBL/GenBank/DDBJ whole genome shotgun (WGS) entry which is preliminary data.</text>
</comment>
<evidence type="ECO:0000313" key="2">
    <source>
        <dbReference type="Proteomes" id="UP001152888"/>
    </source>
</evidence>
<dbReference type="AlphaFoldDB" id="A0A9P0PR25"/>
<dbReference type="Proteomes" id="UP001152888">
    <property type="component" value="Unassembled WGS sequence"/>
</dbReference>
<gene>
    <name evidence="1" type="ORF">ACAOBT_LOCUS21990</name>
</gene>
<protein>
    <submittedName>
        <fullName evidence="1">Uncharacterized protein</fullName>
    </submittedName>
</protein>
<proteinExistence type="predicted"/>